<feature type="transmembrane region" description="Helical" evidence="1">
    <location>
        <begin position="117"/>
        <end position="139"/>
    </location>
</feature>
<dbReference type="Proteomes" id="UP001359781">
    <property type="component" value="Unassembled WGS sequence"/>
</dbReference>
<proteinExistence type="predicted"/>
<dbReference type="RefSeq" id="WP_337890429.1">
    <property type="nucleotide sequence ID" value="NZ_JBAHVI010000007.1"/>
</dbReference>
<organism evidence="2 3">
    <name type="scientific">Corynebacterium mastitidis</name>
    <dbReference type="NCBI Taxonomy" id="161890"/>
    <lineage>
        <taxon>Bacteria</taxon>
        <taxon>Bacillati</taxon>
        <taxon>Actinomycetota</taxon>
        <taxon>Actinomycetes</taxon>
        <taxon>Mycobacteriales</taxon>
        <taxon>Corynebacteriaceae</taxon>
        <taxon>Corynebacterium</taxon>
    </lineage>
</organism>
<protein>
    <recommendedName>
        <fullName evidence="4">Phage holin family protein</fullName>
    </recommendedName>
</protein>
<keyword evidence="1" id="KW-0472">Membrane</keyword>
<evidence type="ECO:0000313" key="3">
    <source>
        <dbReference type="Proteomes" id="UP001359781"/>
    </source>
</evidence>
<evidence type="ECO:0000313" key="2">
    <source>
        <dbReference type="EMBL" id="MEJ4100344.1"/>
    </source>
</evidence>
<evidence type="ECO:0008006" key="4">
    <source>
        <dbReference type="Google" id="ProtNLM"/>
    </source>
</evidence>
<name>A0ABU8NZA8_9CORY</name>
<sequence>MGAIGDFVSFLGTVVVPLLIGVASPIIERDSGGRELRIIKKHPEIRAMIPDGSPASSNLDALLEYETSVLESNVRERLGREIDVATLFAMAIVAVLGGIISYGLVHWAQACSGLISFFLWFLFSVWVLFVILLVFAGGIPKMYKKKNEK</sequence>
<evidence type="ECO:0000256" key="1">
    <source>
        <dbReference type="SAM" id="Phobius"/>
    </source>
</evidence>
<keyword evidence="1" id="KW-1133">Transmembrane helix</keyword>
<keyword evidence="1" id="KW-0812">Transmembrane</keyword>
<keyword evidence="3" id="KW-1185">Reference proteome</keyword>
<gene>
    <name evidence="2" type="ORF">V5S96_08245</name>
</gene>
<comment type="caution">
    <text evidence="2">The sequence shown here is derived from an EMBL/GenBank/DDBJ whole genome shotgun (WGS) entry which is preliminary data.</text>
</comment>
<dbReference type="EMBL" id="JBAHVJ010000007">
    <property type="protein sequence ID" value="MEJ4100344.1"/>
    <property type="molecule type" value="Genomic_DNA"/>
</dbReference>
<accession>A0ABU8NZA8</accession>
<feature type="transmembrane region" description="Helical" evidence="1">
    <location>
        <begin position="6"/>
        <end position="27"/>
    </location>
</feature>
<feature type="transmembrane region" description="Helical" evidence="1">
    <location>
        <begin position="84"/>
        <end position="105"/>
    </location>
</feature>
<reference evidence="2 3" key="1">
    <citation type="submission" date="2024-02" db="EMBL/GenBank/DDBJ databases">
        <title>Whole genome sequencing and characterization of Corynebacterium isolated from the ocular surface of dry eye disease sufferers.</title>
        <authorList>
            <person name="Naqvi M."/>
        </authorList>
    </citation>
    <scope>NUCLEOTIDE SEQUENCE [LARGE SCALE GENOMIC DNA]</scope>
    <source>
        <strain evidence="2 3">PCRF</strain>
    </source>
</reference>